<name>A0ABS4GC11_9FIRM</name>
<sequence>MVGGSKAGLTLTPINKKLTEMVGSEDASTLLSNLREDSDLQSLGPVVGILKVIKGKMSREEYLKQYGHRRPHEFELSIPDPGEDESWLDKQIEEYKKSDTNVEELLKKQHRCTDIWSDS</sequence>
<proteinExistence type="predicted"/>
<accession>A0ABS4GC11</accession>
<protein>
    <submittedName>
        <fullName evidence="1">Uncharacterized protein</fullName>
    </submittedName>
</protein>
<dbReference type="EMBL" id="JAGGKS010000002">
    <property type="protein sequence ID" value="MBP1925202.1"/>
    <property type="molecule type" value="Genomic_DNA"/>
</dbReference>
<comment type="caution">
    <text evidence="1">The sequence shown here is derived from an EMBL/GenBank/DDBJ whole genome shotgun (WGS) entry which is preliminary data.</text>
</comment>
<reference evidence="1 2" key="1">
    <citation type="submission" date="2021-03" db="EMBL/GenBank/DDBJ databases">
        <title>Genomic Encyclopedia of Type Strains, Phase IV (KMG-IV): sequencing the most valuable type-strain genomes for metagenomic binning, comparative biology and taxonomic classification.</title>
        <authorList>
            <person name="Goeker M."/>
        </authorList>
    </citation>
    <scope>NUCLEOTIDE SEQUENCE [LARGE SCALE GENOMIC DNA]</scope>
    <source>
        <strain evidence="1 2">DSM 24004</strain>
    </source>
</reference>
<organism evidence="1 2">
    <name type="scientific">Sedimentibacter acidaminivorans</name>
    <dbReference type="NCBI Taxonomy" id="913099"/>
    <lineage>
        <taxon>Bacteria</taxon>
        <taxon>Bacillati</taxon>
        <taxon>Bacillota</taxon>
        <taxon>Tissierellia</taxon>
        <taxon>Sedimentibacter</taxon>
    </lineage>
</organism>
<gene>
    <name evidence="1" type="ORF">J2Z76_001059</name>
</gene>
<evidence type="ECO:0000313" key="1">
    <source>
        <dbReference type="EMBL" id="MBP1925202.1"/>
    </source>
</evidence>
<dbReference type="RefSeq" id="WP_209510938.1">
    <property type="nucleotide sequence ID" value="NZ_JAGGKS010000002.1"/>
</dbReference>
<keyword evidence="2" id="KW-1185">Reference proteome</keyword>
<evidence type="ECO:0000313" key="2">
    <source>
        <dbReference type="Proteomes" id="UP001519342"/>
    </source>
</evidence>
<dbReference type="Proteomes" id="UP001519342">
    <property type="component" value="Unassembled WGS sequence"/>
</dbReference>